<evidence type="ECO:0000256" key="1">
    <source>
        <dbReference type="SAM" id="MobiDB-lite"/>
    </source>
</evidence>
<feature type="compositionally biased region" description="Basic and acidic residues" evidence="1">
    <location>
        <begin position="45"/>
        <end position="75"/>
    </location>
</feature>
<keyword evidence="3" id="KW-1185">Reference proteome</keyword>
<dbReference type="WBParaSite" id="OFLC_0001119601-mRNA-1">
    <property type="protein sequence ID" value="OFLC_0001119601-mRNA-1"/>
    <property type="gene ID" value="OFLC_0001119601"/>
</dbReference>
<evidence type="ECO:0000313" key="3">
    <source>
        <dbReference type="Proteomes" id="UP000267606"/>
    </source>
</evidence>
<organism evidence="4">
    <name type="scientific">Onchocerca flexuosa</name>
    <dbReference type="NCBI Taxonomy" id="387005"/>
    <lineage>
        <taxon>Eukaryota</taxon>
        <taxon>Metazoa</taxon>
        <taxon>Ecdysozoa</taxon>
        <taxon>Nematoda</taxon>
        <taxon>Chromadorea</taxon>
        <taxon>Rhabditida</taxon>
        <taxon>Spirurina</taxon>
        <taxon>Spiruromorpha</taxon>
        <taxon>Filarioidea</taxon>
        <taxon>Onchocercidae</taxon>
        <taxon>Onchocerca</taxon>
    </lineage>
</organism>
<protein>
    <submittedName>
        <fullName evidence="4">DUF4834 family protein</fullName>
    </submittedName>
</protein>
<evidence type="ECO:0000313" key="2">
    <source>
        <dbReference type="EMBL" id="VDO74624.1"/>
    </source>
</evidence>
<name>A0A183HUN4_9BILA</name>
<feature type="region of interest" description="Disordered" evidence="1">
    <location>
        <begin position="39"/>
        <end position="75"/>
    </location>
</feature>
<reference evidence="4" key="1">
    <citation type="submission" date="2016-06" db="UniProtKB">
        <authorList>
            <consortium name="WormBaseParasite"/>
        </authorList>
    </citation>
    <scope>IDENTIFICATION</scope>
</reference>
<reference evidence="2 3" key="2">
    <citation type="submission" date="2018-11" db="EMBL/GenBank/DDBJ databases">
        <authorList>
            <consortium name="Pathogen Informatics"/>
        </authorList>
    </citation>
    <scope>NUCLEOTIDE SEQUENCE [LARGE SCALE GENOMIC DNA]</scope>
</reference>
<gene>
    <name evidence="2" type="ORF">OFLC_LOCUS11196</name>
</gene>
<dbReference type="STRING" id="387005.A0A183HUN4"/>
<accession>A0A183HUN4</accession>
<proteinExistence type="predicted"/>
<dbReference type="EMBL" id="UZAJ01015862">
    <property type="protein sequence ID" value="VDO74624.1"/>
    <property type="molecule type" value="Genomic_DNA"/>
</dbReference>
<evidence type="ECO:0000313" key="4">
    <source>
        <dbReference type="WBParaSite" id="OFLC_0001119601-mRNA-1"/>
    </source>
</evidence>
<sequence length="75" mass="8960">MGNIIFPIFLTQHAEQLIQNSGNYQDQLESSVSIQNTSQIQKSKLQREDTHGFDEYDEEDFRRDNTYESHRNYPY</sequence>
<dbReference type="Proteomes" id="UP000267606">
    <property type="component" value="Unassembled WGS sequence"/>
</dbReference>
<dbReference type="AlphaFoldDB" id="A0A183HUN4"/>